<reference evidence="2" key="1">
    <citation type="journal article" date="2016" name="Int. J. Mol. Sci.">
        <title>Comparative genomics of the extreme acidophile Acidithiobacillus thiooxidans reveals intraspecific divergence and niche adaptation.</title>
        <authorList>
            <person name="Zhang X."/>
            <person name="Feng X."/>
            <person name="Tao J."/>
            <person name="Ma L."/>
            <person name="Xiao Y."/>
            <person name="Liang Y."/>
            <person name="Liu X."/>
            <person name="Yin H."/>
        </authorList>
    </citation>
    <scope>NUCLEOTIDE SEQUENCE [LARGE SCALE GENOMIC DNA]</scope>
    <source>
        <strain evidence="2">DXS-W</strain>
    </source>
</reference>
<evidence type="ECO:0000313" key="2">
    <source>
        <dbReference type="EMBL" id="OCX73971.1"/>
    </source>
</evidence>
<proteinExistence type="predicted"/>
<evidence type="ECO:0000256" key="1">
    <source>
        <dbReference type="SAM" id="Phobius"/>
    </source>
</evidence>
<accession>A0A1C2IDA9</accession>
<dbReference type="AlphaFoldDB" id="A0A1C2IDA9"/>
<keyword evidence="1" id="KW-0472">Membrane</keyword>
<keyword evidence="1" id="KW-1133">Transmembrane helix</keyword>
<comment type="caution">
    <text evidence="2">The sequence shown here is derived from an EMBL/GenBank/DDBJ whole genome shotgun (WGS) entry which is preliminary data.</text>
</comment>
<feature type="transmembrane region" description="Helical" evidence="1">
    <location>
        <begin position="96"/>
        <end position="122"/>
    </location>
</feature>
<dbReference type="EMBL" id="LWRY01000055">
    <property type="protein sequence ID" value="OCX73971.1"/>
    <property type="molecule type" value="Genomic_DNA"/>
</dbReference>
<keyword evidence="3" id="KW-1185">Reference proteome</keyword>
<evidence type="ECO:0000313" key="3">
    <source>
        <dbReference type="Proteomes" id="UP000095008"/>
    </source>
</evidence>
<gene>
    <name evidence="2" type="ORF">A6M23_07260</name>
</gene>
<sequence>MAVLGTARDVIPGLRGIVLPGKDLTKRTYTDSPCLIASNRADIYCVAQAKIIIFFNTLTIRRCTDLCWAEGKQFKKGSLLCAWINTQEVNVDVFGFLWLITALVAVAILSGCIIGPGGYGYGYRRHSPIHRRSWHRRQWR</sequence>
<protein>
    <submittedName>
        <fullName evidence="2">Uncharacterized protein</fullName>
    </submittedName>
</protein>
<organism evidence="2 3">
    <name type="scientific">Acidithiobacillus thiooxidans</name>
    <name type="common">Thiobacillus thiooxidans</name>
    <dbReference type="NCBI Taxonomy" id="930"/>
    <lineage>
        <taxon>Bacteria</taxon>
        <taxon>Pseudomonadati</taxon>
        <taxon>Pseudomonadota</taxon>
        <taxon>Acidithiobacillia</taxon>
        <taxon>Acidithiobacillales</taxon>
        <taxon>Acidithiobacillaceae</taxon>
        <taxon>Acidithiobacillus</taxon>
    </lineage>
</organism>
<name>A0A1C2IDA9_ACITH</name>
<keyword evidence="1" id="KW-0812">Transmembrane</keyword>
<dbReference type="Proteomes" id="UP000095008">
    <property type="component" value="Unassembled WGS sequence"/>
</dbReference>
<dbReference type="RefSeq" id="WP_065973896.1">
    <property type="nucleotide sequence ID" value="NZ_LWRY01000055.1"/>
</dbReference>